<dbReference type="Gramene" id="evm.model.08.595">
    <property type="protein sequence ID" value="cds.evm.model.08.595"/>
    <property type="gene ID" value="evm.TU.08.595"/>
</dbReference>
<keyword evidence="2" id="KW-1185">Reference proteome</keyword>
<sequence>MPFKGYDGYNEVEQPMTARGKIMKEMWISSPSVLTYKRLVNLDMNGLVGEDVVAFLPFNDRLANNLGEGFCAWSGPQAQ</sequence>
<proteinExistence type="predicted"/>
<dbReference type="AlphaFoldDB" id="A0A803QBR8"/>
<dbReference type="Proteomes" id="UP000596661">
    <property type="component" value="Chromosome 8"/>
</dbReference>
<reference evidence="1" key="2">
    <citation type="submission" date="2021-03" db="UniProtKB">
        <authorList>
            <consortium name="EnsemblPlants"/>
        </authorList>
    </citation>
    <scope>IDENTIFICATION</scope>
</reference>
<evidence type="ECO:0000313" key="1">
    <source>
        <dbReference type="EnsemblPlants" id="cds.evm.model.08.595"/>
    </source>
</evidence>
<evidence type="ECO:0000313" key="2">
    <source>
        <dbReference type="Proteomes" id="UP000596661"/>
    </source>
</evidence>
<organism evidence="1 2">
    <name type="scientific">Cannabis sativa</name>
    <name type="common">Hemp</name>
    <name type="synonym">Marijuana</name>
    <dbReference type="NCBI Taxonomy" id="3483"/>
    <lineage>
        <taxon>Eukaryota</taxon>
        <taxon>Viridiplantae</taxon>
        <taxon>Streptophyta</taxon>
        <taxon>Embryophyta</taxon>
        <taxon>Tracheophyta</taxon>
        <taxon>Spermatophyta</taxon>
        <taxon>Magnoliopsida</taxon>
        <taxon>eudicotyledons</taxon>
        <taxon>Gunneridae</taxon>
        <taxon>Pentapetalae</taxon>
        <taxon>rosids</taxon>
        <taxon>fabids</taxon>
        <taxon>Rosales</taxon>
        <taxon>Cannabaceae</taxon>
        <taxon>Cannabis</taxon>
    </lineage>
</organism>
<dbReference type="EMBL" id="UZAU01000687">
    <property type="status" value="NOT_ANNOTATED_CDS"/>
    <property type="molecule type" value="Genomic_DNA"/>
</dbReference>
<accession>A0A803QBR8</accession>
<reference evidence="1" key="1">
    <citation type="submission" date="2018-11" db="EMBL/GenBank/DDBJ databases">
        <authorList>
            <person name="Grassa J C."/>
        </authorList>
    </citation>
    <scope>NUCLEOTIDE SEQUENCE [LARGE SCALE GENOMIC DNA]</scope>
</reference>
<protein>
    <submittedName>
        <fullName evidence="1">Uncharacterized protein</fullName>
    </submittedName>
</protein>
<name>A0A803QBR8_CANSA</name>
<dbReference type="EnsemblPlants" id="evm.model.08.595">
    <property type="protein sequence ID" value="cds.evm.model.08.595"/>
    <property type="gene ID" value="evm.TU.08.595"/>
</dbReference>